<dbReference type="Proteomes" id="UP000183832">
    <property type="component" value="Unassembled WGS sequence"/>
</dbReference>
<evidence type="ECO:0000313" key="2">
    <source>
        <dbReference type="Proteomes" id="UP000183832"/>
    </source>
</evidence>
<reference evidence="1 2" key="1">
    <citation type="submission" date="2015-04" db="EMBL/GenBank/DDBJ databases">
        <authorList>
            <person name="Syromyatnikov M.Y."/>
            <person name="Popov V.N."/>
        </authorList>
    </citation>
    <scope>NUCLEOTIDE SEQUENCE [LARGE SCALE GENOMIC DNA]</scope>
</reference>
<evidence type="ECO:0000313" key="1">
    <source>
        <dbReference type="EMBL" id="CRL05298.1"/>
    </source>
</evidence>
<proteinExistence type="predicted"/>
<keyword evidence="2" id="KW-1185">Reference proteome</keyword>
<organism evidence="1 2">
    <name type="scientific">Clunio marinus</name>
    <dbReference type="NCBI Taxonomy" id="568069"/>
    <lineage>
        <taxon>Eukaryota</taxon>
        <taxon>Metazoa</taxon>
        <taxon>Ecdysozoa</taxon>
        <taxon>Arthropoda</taxon>
        <taxon>Hexapoda</taxon>
        <taxon>Insecta</taxon>
        <taxon>Pterygota</taxon>
        <taxon>Neoptera</taxon>
        <taxon>Endopterygota</taxon>
        <taxon>Diptera</taxon>
        <taxon>Nematocera</taxon>
        <taxon>Chironomoidea</taxon>
        <taxon>Chironomidae</taxon>
        <taxon>Clunio</taxon>
    </lineage>
</organism>
<dbReference type="AlphaFoldDB" id="A0A1J1J009"/>
<dbReference type="EMBL" id="CVRI01000064">
    <property type="protein sequence ID" value="CRL05298.1"/>
    <property type="molecule type" value="Genomic_DNA"/>
</dbReference>
<name>A0A1J1J009_9DIPT</name>
<sequence length="74" mass="8969">MVQYLWPPTHTGSYFIRYLKRFFMMFSNSFLKKRRSILYDSVLTYQMFTNETEKDVKEGLSNVNQESKKRVENA</sequence>
<accession>A0A1J1J009</accession>
<gene>
    <name evidence="1" type="ORF">CLUMA_CG018601</name>
</gene>
<protein>
    <submittedName>
        <fullName evidence="1">CLUMA_CG018601, isoform A</fullName>
    </submittedName>
</protein>